<keyword evidence="2" id="KW-1185">Reference proteome</keyword>
<evidence type="ECO:0000313" key="1">
    <source>
        <dbReference type="EMBL" id="TKK77379.1"/>
    </source>
</evidence>
<dbReference type="RefSeq" id="WP_137255555.1">
    <property type="nucleotide sequence ID" value="NZ_JBHSPQ010000002.1"/>
</dbReference>
<dbReference type="Proteomes" id="UP000305836">
    <property type="component" value="Unassembled WGS sequence"/>
</dbReference>
<dbReference type="EMBL" id="SZPZ01000003">
    <property type="protein sequence ID" value="TKK77379.1"/>
    <property type="molecule type" value="Genomic_DNA"/>
</dbReference>
<sequence length="102" mass="11628">MAYDGINLEYGKITEVANLLHNAHEQIVPLIVNLRNKVNHLVEDGLVFKQSSEVIRNTYNQFDTSLNLAVKGIEDFKEMFNSIMKNAEDFDKGISDSLNQKK</sequence>
<accession>A0A4U3LQ13</accession>
<protein>
    <recommendedName>
        <fullName evidence="3">WXG100 family type VII secretion target</fullName>
    </recommendedName>
</protein>
<organism evidence="1 2">
    <name type="scientific">Kribbella jiaozuonensis</name>
    <dbReference type="NCBI Taxonomy" id="2575441"/>
    <lineage>
        <taxon>Bacteria</taxon>
        <taxon>Bacillati</taxon>
        <taxon>Actinomycetota</taxon>
        <taxon>Actinomycetes</taxon>
        <taxon>Propionibacteriales</taxon>
        <taxon>Kribbellaceae</taxon>
        <taxon>Kribbella</taxon>
    </lineage>
</organism>
<comment type="caution">
    <text evidence="1">The sequence shown here is derived from an EMBL/GenBank/DDBJ whole genome shotgun (WGS) entry which is preliminary data.</text>
</comment>
<proteinExistence type="predicted"/>
<reference evidence="1 2" key="1">
    <citation type="submission" date="2019-04" db="EMBL/GenBank/DDBJ databases">
        <title>Kribbella sp. NEAU-THZ 27 nov., a novel actinomycete isolated from soil.</title>
        <authorList>
            <person name="Duan L."/>
        </authorList>
    </citation>
    <scope>NUCLEOTIDE SEQUENCE [LARGE SCALE GENOMIC DNA]</scope>
    <source>
        <strain evidence="2">NEAU-THZ27</strain>
    </source>
</reference>
<dbReference type="OrthoDB" id="4350663at2"/>
<evidence type="ECO:0000313" key="2">
    <source>
        <dbReference type="Proteomes" id="UP000305836"/>
    </source>
</evidence>
<gene>
    <name evidence="1" type="ORF">FDA38_19605</name>
</gene>
<name>A0A4U3LQ13_9ACTN</name>
<evidence type="ECO:0008006" key="3">
    <source>
        <dbReference type="Google" id="ProtNLM"/>
    </source>
</evidence>
<dbReference type="AlphaFoldDB" id="A0A4U3LQ13"/>